<reference evidence="2 3" key="1">
    <citation type="submission" date="2020-08" db="EMBL/GenBank/DDBJ databases">
        <title>The isolate Caproiciproducens sp. 7D4C2 produces n-caproate at mildly acidic conditions from hexoses: genome and rBOX comparison with related strains and chain-elongating bacteria.</title>
        <authorList>
            <person name="Esquivel-Elizondo S."/>
            <person name="Bagci C."/>
            <person name="Temovska M."/>
            <person name="Jeon B.S."/>
            <person name="Bessarab I."/>
            <person name="Williams R.B.H."/>
            <person name="Huson D.H."/>
            <person name="Angenent L.T."/>
        </authorList>
    </citation>
    <scope>NUCLEOTIDE SEQUENCE [LARGE SCALE GENOMIC DNA]</scope>
    <source>
        <strain evidence="2 3">7D4C2</strain>
    </source>
</reference>
<dbReference type="Proteomes" id="UP000515909">
    <property type="component" value="Chromosome"/>
</dbReference>
<evidence type="ECO:0000256" key="1">
    <source>
        <dbReference type="SAM" id="MobiDB-lite"/>
    </source>
</evidence>
<dbReference type="AlphaFoldDB" id="A0A7G8T6P7"/>
<proteinExistence type="predicted"/>
<dbReference type="EMBL" id="CP060286">
    <property type="protein sequence ID" value="QNK39288.1"/>
    <property type="molecule type" value="Genomic_DNA"/>
</dbReference>
<sequence length="50" mass="5535">MICFRGGALRRPDSRGRNAAGDGGEKPAVFPRRRPFSLDISNIGKYNKDN</sequence>
<dbReference type="KEGG" id="cfem:HCR03_10990"/>
<gene>
    <name evidence="2" type="ORF">HCR03_10990</name>
</gene>
<organism evidence="2 3">
    <name type="scientific">Caproicibacter fermentans</name>
    <dbReference type="NCBI Taxonomy" id="2576756"/>
    <lineage>
        <taxon>Bacteria</taxon>
        <taxon>Bacillati</taxon>
        <taxon>Bacillota</taxon>
        <taxon>Clostridia</taxon>
        <taxon>Eubacteriales</taxon>
        <taxon>Acutalibacteraceae</taxon>
        <taxon>Caproicibacter</taxon>
    </lineage>
</organism>
<evidence type="ECO:0000313" key="3">
    <source>
        <dbReference type="Proteomes" id="UP000515909"/>
    </source>
</evidence>
<dbReference type="RefSeq" id="WP_187034235.1">
    <property type="nucleotide sequence ID" value="NZ_CP060286.1"/>
</dbReference>
<evidence type="ECO:0000313" key="2">
    <source>
        <dbReference type="EMBL" id="QNK39288.1"/>
    </source>
</evidence>
<accession>A0A7G8T6P7</accession>
<protein>
    <submittedName>
        <fullName evidence="2">Uncharacterized protein</fullName>
    </submittedName>
</protein>
<feature type="region of interest" description="Disordered" evidence="1">
    <location>
        <begin position="1"/>
        <end position="31"/>
    </location>
</feature>
<name>A0A7G8T6P7_9FIRM</name>